<dbReference type="GO" id="GO:0061599">
    <property type="term" value="F:molybdopterin molybdotransferase activity"/>
    <property type="evidence" value="ECO:0007669"/>
    <property type="project" value="UniProtKB-EC"/>
</dbReference>
<accession>A0A9P1IUF2</accession>
<dbReference type="EC" id="2.10.1.1" evidence="3"/>
<evidence type="ECO:0000313" key="6">
    <source>
        <dbReference type="EMBL" id="CAI5452345.1"/>
    </source>
</evidence>
<dbReference type="PANTHER" id="PTHR43764:SF1">
    <property type="entry name" value="MOLYBDOPTERIN MOLYBDOTRANSFERASE"/>
    <property type="match status" value="1"/>
</dbReference>
<dbReference type="EMBL" id="CANHGI010000005">
    <property type="protein sequence ID" value="CAI5452345.1"/>
    <property type="molecule type" value="Genomic_DNA"/>
</dbReference>
<sequence length="170" mass="18291">MKVAIVTVSDSCVAGTRIDQSGPQLQNLVTSSTKFQIENAVEISLVIDDVDEITKVLRKLKNSGMDVIITTGGTGFAKRDVTPEATLNVINRRCSGLEIAIHTHSLKSTPMAALSRSICGIADETLIINLPGSVKAVKECWEVIEPVLKHAVDLLKDSDDGNIHKSLTNK</sequence>
<dbReference type="InterPro" id="IPR036425">
    <property type="entry name" value="MoaB/Mog-like_dom_sf"/>
</dbReference>
<comment type="similarity">
    <text evidence="2">In the N-terminal section; belongs to the MoaB/Mog family.</text>
</comment>
<dbReference type="NCBIfam" id="TIGR00177">
    <property type="entry name" value="molyb_syn"/>
    <property type="match status" value="1"/>
</dbReference>
<reference evidence="6" key="1">
    <citation type="submission" date="2022-11" db="EMBL/GenBank/DDBJ databases">
        <authorList>
            <person name="Kikuchi T."/>
        </authorList>
    </citation>
    <scope>NUCLEOTIDE SEQUENCE</scope>
    <source>
        <strain evidence="6">PS1010</strain>
    </source>
</reference>
<dbReference type="CDD" id="cd00886">
    <property type="entry name" value="MogA_MoaB"/>
    <property type="match status" value="1"/>
</dbReference>
<organism evidence="6 7">
    <name type="scientific">Caenorhabditis angaria</name>
    <dbReference type="NCBI Taxonomy" id="860376"/>
    <lineage>
        <taxon>Eukaryota</taxon>
        <taxon>Metazoa</taxon>
        <taxon>Ecdysozoa</taxon>
        <taxon>Nematoda</taxon>
        <taxon>Chromadorea</taxon>
        <taxon>Rhabditida</taxon>
        <taxon>Rhabditina</taxon>
        <taxon>Rhabditomorpha</taxon>
        <taxon>Rhabditoidea</taxon>
        <taxon>Rhabditidae</taxon>
        <taxon>Peloderinae</taxon>
        <taxon>Caenorhabditis</taxon>
    </lineage>
</organism>
<dbReference type="SUPFAM" id="SSF53218">
    <property type="entry name" value="Molybdenum cofactor biosynthesis proteins"/>
    <property type="match status" value="1"/>
</dbReference>
<comment type="caution">
    <text evidence="6">The sequence shown here is derived from an EMBL/GenBank/DDBJ whole genome shotgun (WGS) entry which is preliminary data.</text>
</comment>
<dbReference type="PANTHER" id="PTHR43764">
    <property type="entry name" value="MOLYBDENUM COFACTOR BIOSYNTHESIS"/>
    <property type="match status" value="1"/>
</dbReference>
<evidence type="ECO:0000256" key="3">
    <source>
        <dbReference type="ARBA" id="ARBA00013269"/>
    </source>
</evidence>
<protein>
    <recommendedName>
        <fullName evidence="3">molybdopterin molybdotransferase</fullName>
        <ecNumber evidence="3">2.10.1.1</ecNumber>
    </recommendedName>
</protein>
<dbReference type="OrthoDB" id="4349954at2759"/>
<evidence type="ECO:0000256" key="2">
    <source>
        <dbReference type="ARBA" id="ARBA00007589"/>
    </source>
</evidence>
<keyword evidence="4" id="KW-0501">Molybdenum cofactor biosynthesis</keyword>
<dbReference type="InterPro" id="IPR008284">
    <property type="entry name" value="MoCF_biosynth_CS"/>
</dbReference>
<evidence type="ECO:0000259" key="5">
    <source>
        <dbReference type="SMART" id="SM00852"/>
    </source>
</evidence>
<dbReference type="Proteomes" id="UP001152747">
    <property type="component" value="Unassembled WGS sequence"/>
</dbReference>
<evidence type="ECO:0000256" key="4">
    <source>
        <dbReference type="ARBA" id="ARBA00023150"/>
    </source>
</evidence>
<proteinExistence type="inferred from homology"/>
<dbReference type="AlphaFoldDB" id="A0A9P1IUF2"/>
<keyword evidence="7" id="KW-1185">Reference proteome</keyword>
<dbReference type="PROSITE" id="PS01078">
    <property type="entry name" value="MOCF_BIOSYNTHESIS_1"/>
    <property type="match status" value="1"/>
</dbReference>
<gene>
    <name evidence="6" type="ORF">CAMP_LOCUS14982</name>
</gene>
<comment type="pathway">
    <text evidence="1">Cofactor biosynthesis; molybdopterin biosynthesis.</text>
</comment>
<dbReference type="Pfam" id="PF00994">
    <property type="entry name" value="MoCF_biosynth"/>
    <property type="match status" value="1"/>
</dbReference>
<evidence type="ECO:0000313" key="7">
    <source>
        <dbReference type="Proteomes" id="UP001152747"/>
    </source>
</evidence>
<dbReference type="Gene3D" id="3.40.980.10">
    <property type="entry name" value="MoaB/Mog-like domain"/>
    <property type="match status" value="1"/>
</dbReference>
<feature type="domain" description="MoaB/Mog" evidence="5">
    <location>
        <begin position="4"/>
        <end position="151"/>
    </location>
</feature>
<dbReference type="InterPro" id="IPR051920">
    <property type="entry name" value="MPT_Adenylyltrnsfr/MoaC-Rel"/>
</dbReference>
<dbReference type="SMART" id="SM00852">
    <property type="entry name" value="MoCF_biosynth"/>
    <property type="match status" value="1"/>
</dbReference>
<evidence type="ECO:0000256" key="1">
    <source>
        <dbReference type="ARBA" id="ARBA00005046"/>
    </source>
</evidence>
<dbReference type="GO" id="GO:0006777">
    <property type="term" value="P:Mo-molybdopterin cofactor biosynthetic process"/>
    <property type="evidence" value="ECO:0007669"/>
    <property type="project" value="UniProtKB-KW"/>
</dbReference>
<name>A0A9P1IUF2_9PELO</name>
<dbReference type="InterPro" id="IPR001453">
    <property type="entry name" value="MoaB/Mog_dom"/>
</dbReference>